<organism evidence="1 2">
    <name type="scientific">Rhizobium laguerreae</name>
    <dbReference type="NCBI Taxonomy" id="1076926"/>
    <lineage>
        <taxon>Bacteria</taxon>
        <taxon>Pseudomonadati</taxon>
        <taxon>Pseudomonadota</taxon>
        <taxon>Alphaproteobacteria</taxon>
        <taxon>Hyphomicrobiales</taxon>
        <taxon>Rhizobiaceae</taxon>
        <taxon>Rhizobium/Agrobacterium group</taxon>
        <taxon>Rhizobium</taxon>
    </lineage>
</organism>
<dbReference type="Gene3D" id="1.10.3100.20">
    <property type="entry name" value="Protein of unknown function DUF269"/>
    <property type="match status" value="1"/>
</dbReference>
<evidence type="ECO:0000313" key="1">
    <source>
        <dbReference type="EMBL" id="NEH96122.1"/>
    </source>
</evidence>
<name>A0A6N9ZS16_9HYPH</name>
<sequence length="67" mass="7637">MKTRFDSAVVLAASDVKALQNPFMNCLVRLIRAKDLYGLWSDDGDAELLAKFTTTLEQRRAMSRCRQ</sequence>
<proteinExistence type="predicted"/>
<dbReference type="AlphaFoldDB" id="A0A6N9ZS16"/>
<comment type="caution">
    <text evidence="1">The sequence shown here is derived from an EMBL/GenBank/DDBJ whole genome shotgun (WGS) entry which is preliminary data.</text>
</comment>
<reference evidence="1 2" key="1">
    <citation type="submission" date="2019-12" db="EMBL/GenBank/DDBJ databases">
        <title>Rhizobium genotypes associated with high levels of biological nitrogen fixation by grain legumes in a temperate-maritime cropping system.</title>
        <authorList>
            <person name="Maluk M."/>
            <person name="Francesc Ferrando Molina F."/>
            <person name="Lopez Del Egido L."/>
            <person name="Lafos M."/>
            <person name="Langarica-Fuentes A."/>
            <person name="Gebre Yohannes G."/>
            <person name="Young M.W."/>
            <person name="Martin P."/>
            <person name="Gantlett R."/>
            <person name="Kenicer G."/>
            <person name="Hawes C."/>
            <person name="Begg G.S."/>
            <person name="Quilliam R.S."/>
            <person name="Squire G.R."/>
            <person name="Poole P.S."/>
            <person name="Young P.W."/>
            <person name="Iannetta P.M."/>
            <person name="James E.K."/>
        </authorList>
    </citation>
    <scope>NUCLEOTIDE SEQUENCE [LARGE SCALE GENOMIC DNA]</scope>
    <source>
        <strain evidence="1 2">JHI2449</strain>
    </source>
</reference>
<protein>
    <submittedName>
        <fullName evidence="1">Uncharacterized protein</fullName>
    </submittedName>
</protein>
<gene>
    <name evidence="1" type="ORF">GR206_35090</name>
</gene>
<dbReference type="RefSeq" id="WP_163883729.1">
    <property type="nucleotide sequence ID" value="NZ_WUEP01000113.1"/>
</dbReference>
<accession>A0A6N9ZS16</accession>
<dbReference type="Proteomes" id="UP000468864">
    <property type="component" value="Unassembled WGS sequence"/>
</dbReference>
<evidence type="ECO:0000313" key="2">
    <source>
        <dbReference type="Proteomes" id="UP000468864"/>
    </source>
</evidence>
<dbReference type="EMBL" id="WUEP01000113">
    <property type="protein sequence ID" value="NEH96122.1"/>
    <property type="molecule type" value="Genomic_DNA"/>
</dbReference>